<dbReference type="AlphaFoldDB" id="A0A7G5MVZ7"/>
<dbReference type="GeneID" id="75051347"/>
<gene>
    <name evidence="1" type="ORF">E5259_15000</name>
</gene>
<reference evidence="1 2" key="1">
    <citation type="submission" date="2019-04" db="EMBL/GenBank/DDBJ databases">
        <authorList>
            <person name="Schori C."/>
            <person name="Ahrens C."/>
        </authorList>
    </citation>
    <scope>NUCLEOTIDE SEQUENCE [LARGE SCALE GENOMIC DNA]</scope>
    <source>
        <strain evidence="1 2">DSM 2950</strain>
    </source>
</reference>
<accession>A0A7G5MVZ7</accession>
<name>A0A7G5MVZ7_9FIRM</name>
<sequence length="76" mass="8857">MSKDYREYLEEELKKAQQKFEKAKMDSIKEIEEMNFLMAEDFGAAYASHIDKITAAAAKINALREAIQVFDYMQNN</sequence>
<evidence type="ECO:0000313" key="2">
    <source>
        <dbReference type="Proteomes" id="UP000515789"/>
    </source>
</evidence>
<dbReference type="EMBL" id="CP039126">
    <property type="protein sequence ID" value="QMW78790.1"/>
    <property type="molecule type" value="Genomic_DNA"/>
</dbReference>
<protein>
    <submittedName>
        <fullName evidence="1">Uncharacterized protein</fullName>
    </submittedName>
</protein>
<organism evidence="1 2">
    <name type="scientific">Blautia producta</name>
    <dbReference type="NCBI Taxonomy" id="33035"/>
    <lineage>
        <taxon>Bacteria</taxon>
        <taxon>Bacillati</taxon>
        <taxon>Bacillota</taxon>
        <taxon>Clostridia</taxon>
        <taxon>Lachnospirales</taxon>
        <taxon>Lachnospiraceae</taxon>
        <taxon>Blautia</taxon>
    </lineage>
</organism>
<dbReference type="Proteomes" id="UP000515789">
    <property type="component" value="Chromosome"/>
</dbReference>
<proteinExistence type="predicted"/>
<dbReference type="RefSeq" id="WP_018595895.1">
    <property type="nucleotide sequence ID" value="NZ_CABLBP010000024.1"/>
</dbReference>
<evidence type="ECO:0000313" key="1">
    <source>
        <dbReference type="EMBL" id="QMW78790.1"/>
    </source>
</evidence>